<reference evidence="3 4" key="1">
    <citation type="submission" date="2019-09" db="EMBL/GenBank/DDBJ databases">
        <title>Chitinophaga ginsengihumi sp. nov., isolated from soil of ginseng rhizosphere.</title>
        <authorList>
            <person name="Lee J."/>
        </authorList>
    </citation>
    <scope>NUCLEOTIDE SEQUENCE [LARGE SCALE GENOMIC DNA]</scope>
    <source>
        <strain evidence="3 4">BN140078</strain>
    </source>
</reference>
<gene>
    <name evidence="3" type="ORF">F0L74_24950</name>
</gene>
<dbReference type="SUPFAM" id="SSF53474">
    <property type="entry name" value="alpha/beta-Hydrolases"/>
    <property type="match status" value="1"/>
</dbReference>
<dbReference type="Gene3D" id="3.40.50.1820">
    <property type="entry name" value="alpha/beta hydrolase"/>
    <property type="match status" value="1"/>
</dbReference>
<protein>
    <submittedName>
        <fullName evidence="3">Alpha/beta hydrolase</fullName>
    </submittedName>
</protein>
<feature type="domain" description="AB hydrolase-1" evidence="2">
    <location>
        <begin position="38"/>
        <end position="280"/>
    </location>
</feature>
<dbReference type="EMBL" id="VUOC01000004">
    <property type="protein sequence ID" value="KAA2239452.1"/>
    <property type="molecule type" value="Genomic_DNA"/>
</dbReference>
<keyword evidence="1" id="KW-0732">Signal</keyword>
<dbReference type="InterPro" id="IPR029058">
    <property type="entry name" value="AB_hydrolase_fold"/>
</dbReference>
<dbReference type="PANTHER" id="PTHR43194">
    <property type="entry name" value="HYDROLASE ALPHA/BETA FOLD FAMILY"/>
    <property type="match status" value="1"/>
</dbReference>
<feature type="signal peptide" evidence="1">
    <location>
        <begin position="1"/>
        <end position="19"/>
    </location>
</feature>
<proteinExistence type="predicted"/>
<comment type="caution">
    <text evidence="3">The sequence shown here is derived from an EMBL/GenBank/DDBJ whole genome shotgun (WGS) entry which is preliminary data.</text>
</comment>
<feature type="chain" id="PRO_5022932049" evidence="1">
    <location>
        <begin position="20"/>
        <end position="289"/>
    </location>
</feature>
<accession>A0A5B2VMC4</accession>
<dbReference type="InterPro" id="IPR000073">
    <property type="entry name" value="AB_hydrolase_1"/>
</dbReference>
<evidence type="ECO:0000313" key="4">
    <source>
        <dbReference type="Proteomes" id="UP000324611"/>
    </source>
</evidence>
<evidence type="ECO:0000256" key="1">
    <source>
        <dbReference type="SAM" id="SignalP"/>
    </source>
</evidence>
<dbReference type="InterPro" id="IPR050228">
    <property type="entry name" value="Carboxylesterase_BioH"/>
</dbReference>
<dbReference type="AlphaFoldDB" id="A0A5B2VMC4"/>
<keyword evidence="4" id="KW-1185">Reference proteome</keyword>
<evidence type="ECO:0000313" key="3">
    <source>
        <dbReference type="EMBL" id="KAA2239452.1"/>
    </source>
</evidence>
<dbReference type="Proteomes" id="UP000324611">
    <property type="component" value="Unassembled WGS sequence"/>
</dbReference>
<organism evidence="3 4">
    <name type="scientific">Chitinophaga agrisoli</name>
    <dbReference type="NCBI Taxonomy" id="2607653"/>
    <lineage>
        <taxon>Bacteria</taxon>
        <taxon>Pseudomonadati</taxon>
        <taxon>Bacteroidota</taxon>
        <taxon>Chitinophagia</taxon>
        <taxon>Chitinophagales</taxon>
        <taxon>Chitinophagaceae</taxon>
        <taxon>Chitinophaga</taxon>
    </lineage>
</organism>
<reference evidence="3 4" key="2">
    <citation type="submission" date="2019-09" db="EMBL/GenBank/DDBJ databases">
        <authorList>
            <person name="Jin C."/>
        </authorList>
    </citation>
    <scope>NUCLEOTIDE SEQUENCE [LARGE SCALE GENOMIC DNA]</scope>
    <source>
        <strain evidence="3 4">BN140078</strain>
    </source>
</reference>
<keyword evidence="3" id="KW-0378">Hydrolase</keyword>
<dbReference type="GO" id="GO:0016787">
    <property type="term" value="F:hydrolase activity"/>
    <property type="evidence" value="ECO:0007669"/>
    <property type="project" value="UniProtKB-KW"/>
</dbReference>
<dbReference type="Pfam" id="PF12697">
    <property type="entry name" value="Abhydrolase_6"/>
    <property type="match status" value="1"/>
</dbReference>
<sequence length="289" mass="31962">MKQLCASVLLLLLSIALHAQDCHPSFRVQQTGKGQPMILIPGLYSSGKVWDSTVARFAGRYECHVITLPGFAGQPPIHSDTLLRTVAHQLACYIRAHHLNKPVIIGHSLGGTLALQLGILYPQLTGDIICVSAVPFLPAMSMGSAITVDSARAIGDKIRQAMATQQATQVRASQNYTLKTMIRDSIKIAEVMEMAVRSDPATQGQAMYELFSTDLRPALSNIHSRILVLGDWIAYRQFGATHDNTLANFQQQFKQAPKVTIALSDSARHFIMFDEPQWFYKEVSQFLQL</sequence>
<dbReference type="RefSeq" id="WP_149840631.1">
    <property type="nucleotide sequence ID" value="NZ_VUOC01000004.1"/>
</dbReference>
<evidence type="ECO:0000259" key="2">
    <source>
        <dbReference type="Pfam" id="PF12697"/>
    </source>
</evidence>
<dbReference type="PANTHER" id="PTHR43194:SF2">
    <property type="entry name" value="PEROXISOMAL MEMBRANE PROTEIN LPX1"/>
    <property type="match status" value="1"/>
</dbReference>
<name>A0A5B2VMC4_9BACT</name>